<dbReference type="Pfam" id="PF14111">
    <property type="entry name" value="DUF4283"/>
    <property type="match status" value="1"/>
</dbReference>
<reference evidence="2 3" key="1">
    <citation type="journal article" date="2019" name="Genome Biol. Evol.">
        <title>Insights into the evolution of the New World diploid cottons (Gossypium, subgenus Houzingenia) based on genome sequencing.</title>
        <authorList>
            <person name="Grover C.E."/>
            <person name="Arick M.A. 2nd"/>
            <person name="Thrash A."/>
            <person name="Conover J.L."/>
            <person name="Sanders W.S."/>
            <person name="Peterson D.G."/>
            <person name="Frelichowski J.E."/>
            <person name="Scheffler J.A."/>
            <person name="Scheffler B.E."/>
            <person name="Wendel J.F."/>
        </authorList>
    </citation>
    <scope>NUCLEOTIDE SEQUENCE [LARGE SCALE GENOMIC DNA]</scope>
    <source>
        <strain evidence="2">6</strain>
        <tissue evidence="2">Leaf</tissue>
    </source>
</reference>
<keyword evidence="3" id="KW-1185">Reference proteome</keyword>
<feature type="non-terminal residue" evidence="2">
    <location>
        <position position="57"/>
    </location>
</feature>
<proteinExistence type="predicted"/>
<feature type="domain" description="DUF4283" evidence="1">
    <location>
        <begin position="9"/>
        <end position="56"/>
    </location>
</feature>
<dbReference type="Proteomes" id="UP000593575">
    <property type="component" value="Unassembled WGS sequence"/>
</dbReference>
<dbReference type="InterPro" id="IPR025558">
    <property type="entry name" value="DUF4283"/>
</dbReference>
<organism evidence="2 3">
    <name type="scientific">Gossypium armourianum</name>
    <dbReference type="NCBI Taxonomy" id="34283"/>
    <lineage>
        <taxon>Eukaryota</taxon>
        <taxon>Viridiplantae</taxon>
        <taxon>Streptophyta</taxon>
        <taxon>Embryophyta</taxon>
        <taxon>Tracheophyta</taxon>
        <taxon>Spermatophyta</taxon>
        <taxon>Magnoliopsida</taxon>
        <taxon>eudicotyledons</taxon>
        <taxon>Gunneridae</taxon>
        <taxon>Pentapetalae</taxon>
        <taxon>rosids</taxon>
        <taxon>malvids</taxon>
        <taxon>Malvales</taxon>
        <taxon>Malvaceae</taxon>
        <taxon>Malvoideae</taxon>
        <taxon>Gossypium</taxon>
    </lineage>
</organism>
<comment type="caution">
    <text evidence="2">The sequence shown here is derived from an EMBL/GenBank/DDBJ whole genome shotgun (WGS) entry which is preliminary data.</text>
</comment>
<name>A0A7J9J5P4_9ROSI</name>
<dbReference type="EMBL" id="JABFAE010000006">
    <property type="protein sequence ID" value="MBA0829689.1"/>
    <property type="molecule type" value="Genomic_DNA"/>
</dbReference>
<gene>
    <name evidence="2" type="ORF">Goarm_014279</name>
</gene>
<accession>A0A7J9J5P4</accession>
<evidence type="ECO:0000313" key="3">
    <source>
        <dbReference type="Proteomes" id="UP000593575"/>
    </source>
</evidence>
<dbReference type="AlphaFoldDB" id="A0A7J9J5P4"/>
<sequence length="57" mass="6684">MIERELSYEHYFVGTFLTSSIVNFQAMKSTLANVWHPIGGVSISDIGNERFLFRFYY</sequence>
<evidence type="ECO:0000313" key="2">
    <source>
        <dbReference type="EMBL" id="MBA0829689.1"/>
    </source>
</evidence>
<protein>
    <recommendedName>
        <fullName evidence="1">DUF4283 domain-containing protein</fullName>
    </recommendedName>
</protein>
<evidence type="ECO:0000259" key="1">
    <source>
        <dbReference type="Pfam" id="PF14111"/>
    </source>
</evidence>